<keyword evidence="3" id="KW-1185">Reference proteome</keyword>
<comment type="caution">
    <text evidence="2">The sequence shown here is derived from an EMBL/GenBank/DDBJ whole genome shotgun (WGS) entry which is preliminary data.</text>
</comment>
<organism evidence="2 3">
    <name type="scientific">Olpidium bornovanus</name>
    <dbReference type="NCBI Taxonomy" id="278681"/>
    <lineage>
        <taxon>Eukaryota</taxon>
        <taxon>Fungi</taxon>
        <taxon>Fungi incertae sedis</taxon>
        <taxon>Olpidiomycota</taxon>
        <taxon>Olpidiomycotina</taxon>
        <taxon>Olpidiomycetes</taxon>
        <taxon>Olpidiales</taxon>
        <taxon>Olpidiaceae</taxon>
        <taxon>Olpidium</taxon>
    </lineage>
</organism>
<protein>
    <recommendedName>
        <fullName evidence="1">SET domain-containing protein</fullName>
    </recommendedName>
</protein>
<dbReference type="Gene3D" id="2.170.270.10">
    <property type="entry name" value="SET domain"/>
    <property type="match status" value="1"/>
</dbReference>
<dbReference type="Proteomes" id="UP000673691">
    <property type="component" value="Unassembled WGS sequence"/>
</dbReference>
<dbReference type="PANTHER" id="PTHR12197">
    <property type="entry name" value="HISTONE-LYSINE N-METHYLTRANSFERASE SMYD"/>
    <property type="match status" value="1"/>
</dbReference>
<dbReference type="Pfam" id="PF00856">
    <property type="entry name" value="SET"/>
    <property type="match status" value="1"/>
</dbReference>
<dbReference type="EMBL" id="JAEFCI010013445">
    <property type="protein sequence ID" value="KAG5455396.1"/>
    <property type="molecule type" value="Genomic_DNA"/>
</dbReference>
<dbReference type="OrthoDB" id="265717at2759"/>
<dbReference type="InterPro" id="IPR001214">
    <property type="entry name" value="SET_dom"/>
</dbReference>
<evidence type="ECO:0000259" key="1">
    <source>
        <dbReference type="PROSITE" id="PS50280"/>
    </source>
</evidence>
<name>A0A8H7ZIP6_9FUNG</name>
<dbReference type="AlphaFoldDB" id="A0A8H7ZIP6"/>
<reference evidence="2 3" key="1">
    <citation type="journal article" name="Sci. Rep.">
        <title>Genome-scale phylogenetic analyses confirm Olpidium as the closest living zoosporic fungus to the non-flagellated, terrestrial fungi.</title>
        <authorList>
            <person name="Chang Y."/>
            <person name="Rochon D."/>
            <person name="Sekimoto S."/>
            <person name="Wang Y."/>
            <person name="Chovatia M."/>
            <person name="Sandor L."/>
            <person name="Salamov A."/>
            <person name="Grigoriev I.V."/>
            <person name="Stajich J.E."/>
            <person name="Spatafora J.W."/>
        </authorList>
    </citation>
    <scope>NUCLEOTIDE SEQUENCE [LARGE SCALE GENOMIC DNA]</scope>
    <source>
        <strain evidence="2">S191</strain>
    </source>
</reference>
<sequence>AAAAAAALSHAAGCRPVSAGSPGDWTSRGVFSPTADGGSAGTGQGALGAAASKPKTAAAAVLQPGTALLQQAPYVCVVDDRNLATTCSYCFRSTESAVQPAKALLLCSVCQTVRYCSRHGMPGLCLRQTAARPCGGARLLSNLAKESEGPGITCLDGDTPVPPASEMIALWCKFTCNSFSVTDGELVNRGVGIYTQVAMLNHSCDPNCVVVFDGNVACVRNILPLQPGEELTVS</sequence>
<feature type="non-terminal residue" evidence="2">
    <location>
        <position position="234"/>
    </location>
</feature>
<evidence type="ECO:0000313" key="2">
    <source>
        <dbReference type="EMBL" id="KAG5455396.1"/>
    </source>
</evidence>
<accession>A0A8H7ZIP6</accession>
<evidence type="ECO:0000313" key="3">
    <source>
        <dbReference type="Proteomes" id="UP000673691"/>
    </source>
</evidence>
<dbReference type="SUPFAM" id="SSF82199">
    <property type="entry name" value="SET domain"/>
    <property type="match status" value="1"/>
</dbReference>
<dbReference type="InterPro" id="IPR050869">
    <property type="entry name" value="H3K4_H4K5_MeTrfase"/>
</dbReference>
<feature type="non-terminal residue" evidence="2">
    <location>
        <position position="1"/>
    </location>
</feature>
<dbReference type="PROSITE" id="PS50280">
    <property type="entry name" value="SET"/>
    <property type="match status" value="1"/>
</dbReference>
<proteinExistence type="predicted"/>
<dbReference type="InterPro" id="IPR046341">
    <property type="entry name" value="SET_dom_sf"/>
</dbReference>
<feature type="domain" description="SET" evidence="1">
    <location>
        <begin position="122"/>
        <end position="234"/>
    </location>
</feature>
<gene>
    <name evidence="2" type="ORF">BJ554DRAFT_5203</name>
</gene>
<dbReference type="PANTHER" id="PTHR12197:SF251">
    <property type="entry name" value="EG:BACR7C10.4 PROTEIN"/>
    <property type="match status" value="1"/>
</dbReference>
<dbReference type="GO" id="GO:0005634">
    <property type="term" value="C:nucleus"/>
    <property type="evidence" value="ECO:0007669"/>
    <property type="project" value="TreeGrafter"/>
</dbReference>